<evidence type="ECO:0000256" key="4">
    <source>
        <dbReference type="ARBA" id="ARBA00038286"/>
    </source>
</evidence>
<dbReference type="InterPro" id="IPR020892">
    <property type="entry name" value="Cyclophilin-type_PPIase_CS"/>
</dbReference>
<dbReference type="SUPFAM" id="SSF50891">
    <property type="entry name" value="Cyclophilin-like"/>
    <property type="match status" value="1"/>
</dbReference>
<dbReference type="Proteomes" id="UP000327044">
    <property type="component" value="Unassembled WGS sequence"/>
</dbReference>
<dbReference type="FunFam" id="2.40.100.10:FF:000012">
    <property type="entry name" value="Peptidyl-prolyl cis-trans isomerase"/>
    <property type="match status" value="1"/>
</dbReference>
<evidence type="ECO:0000259" key="6">
    <source>
        <dbReference type="PROSITE" id="PS50072"/>
    </source>
</evidence>
<reference evidence="8 9" key="2">
    <citation type="journal article" date="2018" name="Elife">
        <title>Firefly genomes illuminate parallel origins of bioluminescence in beetles.</title>
        <authorList>
            <person name="Fallon T.R."/>
            <person name="Lower S.E."/>
            <person name="Chang C.H."/>
            <person name="Bessho-Uehara M."/>
            <person name="Martin G.J."/>
            <person name="Bewick A.J."/>
            <person name="Behringer M."/>
            <person name="Debat H.J."/>
            <person name="Wong I."/>
            <person name="Day J.C."/>
            <person name="Suvorov A."/>
            <person name="Silva C.J."/>
            <person name="Stanger-Hall K.F."/>
            <person name="Hall D.W."/>
            <person name="Schmitz R.J."/>
            <person name="Nelson D.R."/>
            <person name="Lewis S.M."/>
            <person name="Shigenobu S."/>
            <person name="Bybee S.M."/>
            <person name="Larracuente A.M."/>
            <person name="Oba Y."/>
            <person name="Weng J.K."/>
        </authorList>
    </citation>
    <scope>NUCLEOTIDE SEQUENCE [LARGE SCALE GENOMIC DNA]</scope>
    <source>
        <strain evidence="8">1611_PpyrPB1</strain>
        <tissue evidence="8">Whole body</tissue>
    </source>
</reference>
<dbReference type="EMBL" id="GEZM01032428">
    <property type="protein sequence ID" value="JAV84580.1"/>
    <property type="molecule type" value="Transcribed_RNA"/>
</dbReference>
<comment type="similarity">
    <text evidence="4">Belongs to the cyclophilin-type PPIase family. PPIL3 subfamily.</text>
</comment>
<feature type="domain" description="PPIase cyclophilin-type" evidence="6">
    <location>
        <begin position="6"/>
        <end position="154"/>
    </location>
</feature>
<dbReference type="InParanoid" id="A0A1Y1MFK8"/>
<gene>
    <name evidence="8" type="ORF">PPYR_15230</name>
</gene>
<dbReference type="OrthoDB" id="271386at2759"/>
<evidence type="ECO:0000256" key="2">
    <source>
        <dbReference type="ARBA" id="ARBA00023110"/>
    </source>
</evidence>
<dbReference type="Pfam" id="PF00160">
    <property type="entry name" value="Pro_isomerase"/>
    <property type="match status" value="1"/>
</dbReference>
<protein>
    <recommendedName>
        <fullName evidence="5">Peptidyl-prolyl cis-trans isomerase</fullName>
        <shortName evidence="5">PPIase</shortName>
        <ecNumber evidence="5">5.2.1.8</ecNumber>
    </recommendedName>
</protein>
<dbReference type="InterPro" id="IPR044666">
    <property type="entry name" value="Cyclophilin_A-like"/>
</dbReference>
<organism evidence="7">
    <name type="scientific">Photinus pyralis</name>
    <name type="common">Common eastern firefly</name>
    <name type="synonym">Lampyris pyralis</name>
    <dbReference type="NCBI Taxonomy" id="7054"/>
    <lineage>
        <taxon>Eukaryota</taxon>
        <taxon>Metazoa</taxon>
        <taxon>Ecdysozoa</taxon>
        <taxon>Arthropoda</taxon>
        <taxon>Hexapoda</taxon>
        <taxon>Insecta</taxon>
        <taxon>Pterygota</taxon>
        <taxon>Neoptera</taxon>
        <taxon>Endopterygota</taxon>
        <taxon>Coleoptera</taxon>
        <taxon>Polyphaga</taxon>
        <taxon>Elateriformia</taxon>
        <taxon>Elateroidea</taxon>
        <taxon>Lampyridae</taxon>
        <taxon>Lampyrinae</taxon>
        <taxon>Photinus</taxon>
    </lineage>
</organism>
<dbReference type="PRINTS" id="PR00153">
    <property type="entry name" value="CSAPPISMRASE"/>
</dbReference>
<evidence type="ECO:0000313" key="9">
    <source>
        <dbReference type="Proteomes" id="UP000327044"/>
    </source>
</evidence>
<dbReference type="AlphaFoldDB" id="A0A1Y1MFK8"/>
<evidence type="ECO:0000256" key="1">
    <source>
        <dbReference type="ARBA" id="ARBA00000971"/>
    </source>
</evidence>
<evidence type="ECO:0000313" key="8">
    <source>
        <dbReference type="EMBL" id="KAB0790398.1"/>
    </source>
</evidence>
<dbReference type="Gene3D" id="2.40.100.10">
    <property type="entry name" value="Cyclophilin-like"/>
    <property type="match status" value="1"/>
</dbReference>
<dbReference type="GO" id="GO:0006457">
    <property type="term" value="P:protein folding"/>
    <property type="evidence" value="ECO:0007669"/>
    <property type="project" value="InterPro"/>
</dbReference>
<keyword evidence="9" id="KW-1185">Reference proteome</keyword>
<name>A0A1Y1MFK8_PHOPY</name>
<dbReference type="GO" id="GO:0071013">
    <property type="term" value="C:catalytic step 2 spliceosome"/>
    <property type="evidence" value="ECO:0007669"/>
    <property type="project" value="TreeGrafter"/>
</dbReference>
<comment type="function">
    <text evidence="5">PPIases accelerate the folding of proteins. It catalyzes the cis-trans isomerization of proline imidic peptide bonds in oligopeptides.</text>
</comment>
<dbReference type="PANTHER" id="PTHR45625">
    <property type="entry name" value="PEPTIDYL-PROLYL CIS-TRANS ISOMERASE-RELATED"/>
    <property type="match status" value="1"/>
</dbReference>
<sequence length="161" mass="17744">MSVTLHTDVGDIKLELFCEICPKTCTNFLALAASDYYNGCLFHRNIKGFIVQTGDPGGTGKGGNSIWNKKFEDEFKEELKHSARGIVSMANNGPNTNGSQFFISYGAHPHLDLKYTIFGKVIDGLEALDELEKLPVNPKNYRPLNETRINSVTIHANPLAG</sequence>
<dbReference type="InterPro" id="IPR002130">
    <property type="entry name" value="Cyclophilin-type_PPIase_dom"/>
</dbReference>
<keyword evidence="3 5" id="KW-0413">Isomerase</keyword>
<reference evidence="7" key="1">
    <citation type="journal article" date="2016" name="Sci. Rep.">
        <title>Molecular characterization of firefly nuptial gifts: a multi-omics approach sheds light on postcopulatory sexual selection.</title>
        <authorList>
            <person name="Al-Wathiqui N."/>
            <person name="Fallon T.R."/>
            <person name="South A."/>
            <person name="Weng J.K."/>
            <person name="Lewis S.M."/>
        </authorList>
    </citation>
    <scope>NUCLEOTIDE SEQUENCE</scope>
</reference>
<evidence type="ECO:0000256" key="5">
    <source>
        <dbReference type="RuleBase" id="RU363019"/>
    </source>
</evidence>
<dbReference type="PROSITE" id="PS00170">
    <property type="entry name" value="CSA_PPIASE_1"/>
    <property type="match status" value="1"/>
</dbReference>
<dbReference type="InterPro" id="IPR024936">
    <property type="entry name" value="Cyclophilin-type_PPIase"/>
</dbReference>
<dbReference type="PIRSF" id="PIRSF001467">
    <property type="entry name" value="Peptidylpro_ismrse"/>
    <property type="match status" value="1"/>
</dbReference>
<dbReference type="EMBL" id="GEZM01032427">
    <property type="protein sequence ID" value="JAV84582.1"/>
    <property type="molecule type" value="Transcribed_RNA"/>
</dbReference>
<dbReference type="EMBL" id="VVIM01001379">
    <property type="protein sequence ID" value="KAB0790398.1"/>
    <property type="molecule type" value="Genomic_DNA"/>
</dbReference>
<dbReference type="InterPro" id="IPR029000">
    <property type="entry name" value="Cyclophilin-like_dom_sf"/>
</dbReference>
<proteinExistence type="inferred from homology"/>
<dbReference type="PROSITE" id="PS50072">
    <property type="entry name" value="CSA_PPIASE_2"/>
    <property type="match status" value="1"/>
</dbReference>
<dbReference type="FunCoup" id="A0A1Y1MFK8">
    <property type="interactions" value="1825"/>
</dbReference>
<evidence type="ECO:0000256" key="3">
    <source>
        <dbReference type="ARBA" id="ARBA00023235"/>
    </source>
</evidence>
<dbReference type="PANTHER" id="PTHR45625:SF2">
    <property type="entry name" value="PEPTIDYL-PROLYL CIS-TRANS ISOMERASE-LIKE 3"/>
    <property type="match status" value="1"/>
</dbReference>
<accession>A0A1Y1MFK8</accession>
<dbReference type="CDD" id="cd01928">
    <property type="entry name" value="Cyclophilin_PPIL3_like"/>
    <property type="match status" value="1"/>
</dbReference>
<evidence type="ECO:0000313" key="7">
    <source>
        <dbReference type="EMBL" id="JAV84582.1"/>
    </source>
</evidence>
<keyword evidence="2 5" id="KW-0697">Rotamase</keyword>
<comment type="catalytic activity">
    <reaction evidence="1 5">
        <text>[protein]-peptidylproline (omega=180) = [protein]-peptidylproline (omega=0)</text>
        <dbReference type="Rhea" id="RHEA:16237"/>
        <dbReference type="Rhea" id="RHEA-COMP:10747"/>
        <dbReference type="Rhea" id="RHEA-COMP:10748"/>
        <dbReference type="ChEBI" id="CHEBI:83833"/>
        <dbReference type="ChEBI" id="CHEBI:83834"/>
        <dbReference type="EC" id="5.2.1.8"/>
    </reaction>
</comment>
<dbReference type="EC" id="5.2.1.8" evidence="5"/>
<reference evidence="8" key="3">
    <citation type="submission" date="2019-08" db="EMBL/GenBank/DDBJ databases">
        <authorList>
            <consortium name="Photinus pyralis genome working group"/>
            <person name="Fallon T.R."/>
            <person name="Sander Lower S.E."/>
            <person name="Weng J.-K."/>
        </authorList>
    </citation>
    <scope>NUCLEOTIDE SEQUENCE</scope>
    <source>
        <strain evidence="8">1611_PpyrPB1</strain>
        <tissue evidence="8">Whole body</tissue>
    </source>
</reference>
<dbReference type="GO" id="GO:0003755">
    <property type="term" value="F:peptidyl-prolyl cis-trans isomerase activity"/>
    <property type="evidence" value="ECO:0007669"/>
    <property type="project" value="UniProtKB-UniRule"/>
</dbReference>